<proteinExistence type="predicted"/>
<name>A0A923E9U1_CLOTT</name>
<reference evidence="1 2" key="1">
    <citation type="submission" date="2020-04" db="EMBL/GenBank/DDBJ databases">
        <title>Genomic insights into acetone-butanol-ethanol (ABE) fermentation by sequencing solventogenic clostridia strains.</title>
        <authorList>
            <person name="Brown S."/>
        </authorList>
    </citation>
    <scope>NUCLEOTIDE SEQUENCE [LARGE SCALE GENOMIC DNA]</scope>
    <source>
        <strain evidence="1 2">DJ011</strain>
    </source>
</reference>
<comment type="caution">
    <text evidence="1">The sequence shown here is derived from an EMBL/GenBank/DDBJ whole genome shotgun (WGS) entry which is preliminary data.</text>
</comment>
<accession>A0A923E9U1</accession>
<keyword evidence="2" id="KW-1185">Reference proteome</keyword>
<evidence type="ECO:0000313" key="1">
    <source>
        <dbReference type="EMBL" id="MBC2396530.1"/>
    </source>
</evidence>
<evidence type="ECO:0000313" key="2">
    <source>
        <dbReference type="Proteomes" id="UP000563151"/>
    </source>
</evidence>
<organism evidence="1 2">
    <name type="scientific">Clostridium tetanomorphum</name>
    <dbReference type="NCBI Taxonomy" id="1553"/>
    <lineage>
        <taxon>Bacteria</taxon>
        <taxon>Bacillati</taxon>
        <taxon>Bacillota</taxon>
        <taxon>Clostridia</taxon>
        <taxon>Eubacteriales</taxon>
        <taxon>Clostridiaceae</taxon>
        <taxon>Clostridium</taxon>
    </lineage>
</organism>
<dbReference type="Proteomes" id="UP000563151">
    <property type="component" value="Unassembled WGS sequence"/>
</dbReference>
<sequence length="73" mass="8834">MTECPFLSSSDDRIECFKECALYNYKENDGVCPFKALQTYKVEQIEKYEDFELENKDLDFLRSCYINLKEEYF</sequence>
<dbReference type="EMBL" id="JAAZWO010000002">
    <property type="protein sequence ID" value="MBC2396530.1"/>
    <property type="molecule type" value="Genomic_DNA"/>
</dbReference>
<dbReference type="RefSeq" id="WP_035148626.1">
    <property type="nucleotide sequence ID" value="NZ_JAAZWO010000002.1"/>
</dbReference>
<gene>
    <name evidence="1" type="ORF">HGG79_01885</name>
</gene>
<protein>
    <submittedName>
        <fullName evidence="1">Uncharacterized protein</fullName>
    </submittedName>
</protein>
<dbReference type="AlphaFoldDB" id="A0A923E9U1"/>